<dbReference type="Gene3D" id="3.20.20.30">
    <property type="entry name" value="Luciferase-like domain"/>
    <property type="match status" value="1"/>
</dbReference>
<keyword evidence="4" id="KW-0503">Monooxygenase</keyword>
<dbReference type="InterPro" id="IPR036661">
    <property type="entry name" value="Luciferase-like_sf"/>
</dbReference>
<dbReference type="InterPro" id="IPR050172">
    <property type="entry name" value="SsuD_RutA_monooxygenase"/>
</dbReference>
<dbReference type="AlphaFoldDB" id="A0A7L4YS15"/>
<sequence length="297" mass="32346">MDLSLWLPANRPWNELHDLAMRAEQRGWHGIWLADHFMTNTPEPNSEPMGECLAQLAALAAVVPRVRLGSLVLGNTYRHPAVVAKTAAAIDEICQGRFVLGIGAGWQVNEHTAYGIELGSVRERLAWFAEACEVITRLRSGEPVTFDGTRYQLRDASLSPGPVGSLPLLIGASGERTMPRIVAAYADEWNTWATPDVFAHKSAVMSRACEARDRDPATLRRTTQALIFIGADGAEKAAASGRPAIGGTTSQLTDIVGEYRDAGVDEFIVSTFGKRSVAEIDEFAEQFWTEIAAPLRS</sequence>
<dbReference type="GO" id="GO:0046306">
    <property type="term" value="P:alkanesulfonate catabolic process"/>
    <property type="evidence" value="ECO:0007669"/>
    <property type="project" value="TreeGrafter"/>
</dbReference>
<keyword evidence="1" id="KW-0285">Flavoprotein</keyword>
<dbReference type="Pfam" id="PF00296">
    <property type="entry name" value="Bac_luciferase"/>
    <property type="match status" value="1"/>
</dbReference>
<evidence type="ECO:0000259" key="5">
    <source>
        <dbReference type="Pfam" id="PF00296"/>
    </source>
</evidence>
<evidence type="ECO:0000313" key="7">
    <source>
        <dbReference type="Proteomes" id="UP000463857"/>
    </source>
</evidence>
<dbReference type="InterPro" id="IPR011251">
    <property type="entry name" value="Luciferase-like_dom"/>
</dbReference>
<evidence type="ECO:0000256" key="4">
    <source>
        <dbReference type="ARBA" id="ARBA00023033"/>
    </source>
</evidence>
<keyword evidence="3" id="KW-0560">Oxidoreductase</keyword>
<evidence type="ECO:0000313" key="6">
    <source>
        <dbReference type="EMBL" id="QHC02015.1"/>
    </source>
</evidence>
<reference evidence="6 7" key="1">
    <citation type="journal article" date="2018" name="Int. J. Syst. Evol. Microbiol.">
        <title>Epidermidibacterium keratini gen. nov., sp. nov., a member of the family Sporichthyaceae, isolated from keratin epidermis.</title>
        <authorList>
            <person name="Lee D.G."/>
            <person name="Trujillo M.E."/>
            <person name="Kang S."/>
            <person name="Nam J.J."/>
            <person name="Kim Y.J."/>
        </authorList>
    </citation>
    <scope>NUCLEOTIDE SEQUENCE [LARGE SCALE GENOMIC DNA]</scope>
    <source>
        <strain evidence="6 7">EPI-7</strain>
    </source>
</reference>
<accession>A0A7L4YS15</accession>
<dbReference type="PANTHER" id="PTHR42847">
    <property type="entry name" value="ALKANESULFONATE MONOOXYGENASE"/>
    <property type="match status" value="1"/>
</dbReference>
<keyword evidence="2" id="KW-0288">FMN</keyword>
<evidence type="ECO:0000256" key="2">
    <source>
        <dbReference type="ARBA" id="ARBA00022643"/>
    </source>
</evidence>
<protein>
    <submittedName>
        <fullName evidence="6">LLM class flavin-dependent oxidoreductase</fullName>
    </submittedName>
</protein>
<dbReference type="GO" id="GO:0008726">
    <property type="term" value="F:alkanesulfonate monooxygenase activity"/>
    <property type="evidence" value="ECO:0007669"/>
    <property type="project" value="TreeGrafter"/>
</dbReference>
<dbReference type="SUPFAM" id="SSF51679">
    <property type="entry name" value="Bacterial luciferase-like"/>
    <property type="match status" value="1"/>
</dbReference>
<evidence type="ECO:0000256" key="1">
    <source>
        <dbReference type="ARBA" id="ARBA00022630"/>
    </source>
</evidence>
<dbReference type="RefSeq" id="WP_159547139.1">
    <property type="nucleotide sequence ID" value="NZ_CP047156.1"/>
</dbReference>
<dbReference type="Proteomes" id="UP000463857">
    <property type="component" value="Chromosome"/>
</dbReference>
<dbReference type="OrthoDB" id="143323at2"/>
<dbReference type="InParanoid" id="A0A7L4YS15"/>
<proteinExistence type="predicted"/>
<dbReference type="KEGG" id="eke:EK0264_18185"/>
<organism evidence="6 7">
    <name type="scientific">Epidermidibacterium keratini</name>
    <dbReference type="NCBI Taxonomy" id="1891644"/>
    <lineage>
        <taxon>Bacteria</taxon>
        <taxon>Bacillati</taxon>
        <taxon>Actinomycetota</taxon>
        <taxon>Actinomycetes</taxon>
        <taxon>Sporichthyales</taxon>
        <taxon>Sporichthyaceae</taxon>
        <taxon>Epidermidibacterium</taxon>
    </lineage>
</organism>
<gene>
    <name evidence="6" type="ORF">EK0264_18185</name>
</gene>
<evidence type="ECO:0000256" key="3">
    <source>
        <dbReference type="ARBA" id="ARBA00023002"/>
    </source>
</evidence>
<name>A0A7L4YS15_9ACTN</name>
<dbReference type="CDD" id="cd01097">
    <property type="entry name" value="Tetrahydromethanopterin_reductase"/>
    <property type="match status" value="1"/>
</dbReference>
<dbReference type="PANTHER" id="PTHR42847:SF4">
    <property type="entry name" value="ALKANESULFONATE MONOOXYGENASE-RELATED"/>
    <property type="match status" value="1"/>
</dbReference>
<keyword evidence="7" id="KW-1185">Reference proteome</keyword>
<dbReference type="EMBL" id="CP047156">
    <property type="protein sequence ID" value="QHC02015.1"/>
    <property type="molecule type" value="Genomic_DNA"/>
</dbReference>
<feature type="domain" description="Luciferase-like" evidence="5">
    <location>
        <begin position="7"/>
        <end position="249"/>
    </location>
</feature>